<gene>
    <name evidence="1" type="ORF">BTJ39_23970</name>
</gene>
<accession>A0A1S8Y3D8</accession>
<organism evidence="1 2">
    <name type="scientific">Izhakiella australiensis</name>
    <dbReference type="NCBI Taxonomy" id="1926881"/>
    <lineage>
        <taxon>Bacteria</taxon>
        <taxon>Pseudomonadati</taxon>
        <taxon>Pseudomonadota</taxon>
        <taxon>Gammaproteobacteria</taxon>
        <taxon>Enterobacterales</taxon>
        <taxon>Erwiniaceae</taxon>
        <taxon>Izhakiella</taxon>
    </lineage>
</organism>
<comment type="caution">
    <text evidence="1">The sequence shown here is derived from an EMBL/GenBank/DDBJ whole genome shotgun (WGS) entry which is preliminary data.</text>
</comment>
<name>A0A1S8Y3D8_9GAMM</name>
<reference evidence="1 2" key="1">
    <citation type="submission" date="2016-12" db="EMBL/GenBank/DDBJ databases">
        <title>Izhakiella australiana sp. nov. of genus Izhakiella isolated from Australian desert.</title>
        <authorList>
            <person name="Ji M."/>
        </authorList>
    </citation>
    <scope>NUCLEOTIDE SEQUENCE [LARGE SCALE GENOMIC DNA]</scope>
    <source>
        <strain evidence="1 2">D4N98</strain>
    </source>
</reference>
<protein>
    <submittedName>
        <fullName evidence="1">Uncharacterized protein</fullName>
    </submittedName>
</protein>
<sequence length="185" mass="18844">MYLLSQIGRGGAAEGLGHIAAGQPLHRGGGGAQRLLQRRAGAEGGHGDIRGVAVEIRGGVKAGAGAEAGALMRGAEVGLIVDIAEAEGAGVEAVFAGAGGGGDDRAVKLRMASGGDVKAAVAGKQPGLLAHRVVVAVLRQACKKLSARRQRQIAAFITAISTPQKRPPRPETVEWRRCERVKNPG</sequence>
<evidence type="ECO:0000313" key="1">
    <source>
        <dbReference type="EMBL" id="OON33564.1"/>
    </source>
</evidence>
<dbReference type="EMBL" id="MRUL01000045">
    <property type="protein sequence ID" value="OON33564.1"/>
    <property type="molecule type" value="Genomic_DNA"/>
</dbReference>
<proteinExistence type="predicted"/>
<keyword evidence="2" id="KW-1185">Reference proteome</keyword>
<dbReference type="Proteomes" id="UP000190667">
    <property type="component" value="Unassembled WGS sequence"/>
</dbReference>
<dbReference type="AlphaFoldDB" id="A0A1S8Y3D8"/>
<evidence type="ECO:0000313" key="2">
    <source>
        <dbReference type="Proteomes" id="UP000190667"/>
    </source>
</evidence>
<dbReference type="STRING" id="1926881.BTJ39_23970"/>